<comment type="similarity">
    <text evidence="9">Belongs to the TOG/XMAP215 family.</text>
</comment>
<feature type="domain" description="TOG" evidence="12">
    <location>
        <begin position="922"/>
        <end position="1157"/>
    </location>
</feature>
<dbReference type="InterPro" id="IPR048491">
    <property type="entry name" value="XMAP215_CLASP_TOG"/>
</dbReference>
<feature type="domain" description="TOG" evidence="12">
    <location>
        <begin position="1329"/>
        <end position="1558"/>
    </location>
</feature>
<accession>A0AAJ8LHD6</accession>
<evidence type="ECO:0000256" key="8">
    <source>
        <dbReference type="ARBA" id="ARBA00023212"/>
    </source>
</evidence>
<keyword evidence="4" id="KW-0132">Cell division</keyword>
<dbReference type="InterPro" id="IPR011989">
    <property type="entry name" value="ARM-like"/>
</dbReference>
<evidence type="ECO:0000256" key="3">
    <source>
        <dbReference type="ARBA" id="ARBA00022490"/>
    </source>
</evidence>
<feature type="domain" description="TOG" evidence="12">
    <location>
        <begin position="2"/>
        <end position="237"/>
    </location>
</feature>
<evidence type="ECO:0000256" key="4">
    <source>
        <dbReference type="ARBA" id="ARBA00022618"/>
    </source>
</evidence>
<dbReference type="InterPro" id="IPR045110">
    <property type="entry name" value="XMAP215"/>
</dbReference>
<dbReference type="GO" id="GO:0099070">
    <property type="term" value="C:static microtubule bundle"/>
    <property type="evidence" value="ECO:0007669"/>
    <property type="project" value="UniProtKB-ARBA"/>
</dbReference>
<evidence type="ECO:0000256" key="7">
    <source>
        <dbReference type="ARBA" id="ARBA00022776"/>
    </source>
</evidence>
<feature type="domain" description="TOG" evidence="12">
    <location>
        <begin position="656"/>
        <end position="890"/>
    </location>
</feature>
<reference evidence="13" key="1">
    <citation type="submission" date="2017-08" db="EMBL/GenBank/DDBJ databases">
        <authorList>
            <person name="Cuomo C."/>
            <person name="Billmyre B."/>
            <person name="Heitman J."/>
        </authorList>
    </citation>
    <scope>NUCLEOTIDE SEQUENCE</scope>
    <source>
        <strain evidence="13">CBS 12478</strain>
    </source>
</reference>
<dbReference type="PROSITE" id="PS50077">
    <property type="entry name" value="HEAT_REPEAT"/>
    <property type="match status" value="1"/>
</dbReference>
<dbReference type="Pfam" id="PF12348">
    <property type="entry name" value="CLASP_N"/>
    <property type="match status" value="1"/>
</dbReference>
<feature type="compositionally biased region" description="Polar residues" evidence="11">
    <location>
        <begin position="1255"/>
        <end position="1268"/>
    </location>
</feature>
<comment type="similarity">
    <text evidence="2">Belongs to the CLASP family.</text>
</comment>
<keyword evidence="6" id="KW-0677">Repeat</keyword>
<reference evidence="13" key="2">
    <citation type="submission" date="2024-01" db="EMBL/GenBank/DDBJ databases">
        <title>Comparative genomics of Cryptococcus and Kwoniella reveals pathogenesis evolution and contrasting modes of karyotype evolution via chromosome fusion or intercentromeric recombination.</title>
        <authorList>
            <person name="Coelho M.A."/>
            <person name="David-Palma M."/>
            <person name="Shea T."/>
            <person name="Bowers K."/>
            <person name="McGinley-Smith S."/>
            <person name="Mohammad A.W."/>
            <person name="Gnirke A."/>
            <person name="Yurkov A.M."/>
            <person name="Nowrousian M."/>
            <person name="Sun S."/>
            <person name="Cuomo C.A."/>
            <person name="Heitman J."/>
        </authorList>
    </citation>
    <scope>NUCLEOTIDE SEQUENCE</scope>
    <source>
        <strain evidence="13">CBS 12478</strain>
    </source>
</reference>
<dbReference type="EMBL" id="CP144056">
    <property type="protein sequence ID" value="WWD19288.1"/>
    <property type="molecule type" value="Genomic_DNA"/>
</dbReference>
<keyword evidence="5" id="KW-0493">Microtubule</keyword>
<dbReference type="GO" id="GO:0046785">
    <property type="term" value="P:microtubule polymerization"/>
    <property type="evidence" value="ECO:0007669"/>
    <property type="project" value="InterPro"/>
</dbReference>
<evidence type="ECO:0000256" key="11">
    <source>
        <dbReference type="SAM" id="MobiDB-lite"/>
    </source>
</evidence>
<dbReference type="RefSeq" id="XP_065823432.1">
    <property type="nucleotide sequence ID" value="XM_065967360.1"/>
</dbReference>
<organism evidence="13 14">
    <name type="scientific">Kwoniella shandongensis</name>
    <dbReference type="NCBI Taxonomy" id="1734106"/>
    <lineage>
        <taxon>Eukaryota</taxon>
        <taxon>Fungi</taxon>
        <taxon>Dikarya</taxon>
        <taxon>Basidiomycota</taxon>
        <taxon>Agaricomycotina</taxon>
        <taxon>Tremellomycetes</taxon>
        <taxon>Tremellales</taxon>
        <taxon>Cryptococcaceae</taxon>
        <taxon>Kwoniella</taxon>
    </lineage>
</organism>
<evidence type="ECO:0000313" key="13">
    <source>
        <dbReference type="EMBL" id="WWD19288.1"/>
    </source>
</evidence>
<dbReference type="Proteomes" id="UP000322225">
    <property type="component" value="Chromosome 6"/>
</dbReference>
<dbReference type="Gene3D" id="1.25.10.10">
    <property type="entry name" value="Leucine-rich Repeat Variant"/>
    <property type="match status" value="5"/>
</dbReference>
<feature type="region of interest" description="Disordered" evidence="11">
    <location>
        <begin position="2086"/>
        <end position="2138"/>
    </location>
</feature>
<feature type="compositionally biased region" description="Low complexity" evidence="11">
    <location>
        <begin position="539"/>
        <end position="549"/>
    </location>
</feature>
<feature type="compositionally biased region" description="Polar residues" evidence="11">
    <location>
        <begin position="1986"/>
        <end position="1996"/>
    </location>
</feature>
<dbReference type="SMART" id="SM01349">
    <property type="entry name" value="TOG"/>
    <property type="match status" value="5"/>
</dbReference>
<dbReference type="GO" id="GO:0051315">
    <property type="term" value="P:attachment of mitotic spindle microtubules to kinetochore"/>
    <property type="evidence" value="ECO:0007669"/>
    <property type="project" value="UniProtKB-ARBA"/>
</dbReference>
<evidence type="ECO:0000256" key="9">
    <source>
        <dbReference type="ARBA" id="ARBA00025722"/>
    </source>
</evidence>
<dbReference type="GO" id="GO:1990571">
    <property type="term" value="P:meiotic centromere clustering"/>
    <property type="evidence" value="ECO:0007669"/>
    <property type="project" value="UniProtKB-ARBA"/>
</dbReference>
<protein>
    <recommendedName>
        <fullName evidence="12">TOG domain-containing protein</fullName>
    </recommendedName>
</protein>
<feature type="compositionally biased region" description="Low complexity" evidence="11">
    <location>
        <begin position="631"/>
        <end position="650"/>
    </location>
</feature>
<keyword evidence="8" id="KW-0206">Cytoskeleton</keyword>
<feature type="compositionally biased region" description="Pro residues" evidence="11">
    <location>
        <begin position="600"/>
        <end position="617"/>
    </location>
</feature>
<evidence type="ECO:0000256" key="2">
    <source>
        <dbReference type="ARBA" id="ARBA00009549"/>
    </source>
</evidence>
<feature type="region of interest" description="Disordered" evidence="11">
    <location>
        <begin position="1169"/>
        <end position="1279"/>
    </location>
</feature>
<dbReference type="FunFam" id="1.25.10.10:FF:000068">
    <property type="entry name" value="cytoskeleton-associated protein 5 isoform X1"/>
    <property type="match status" value="1"/>
</dbReference>
<feature type="compositionally biased region" description="Low complexity" evidence="11">
    <location>
        <begin position="1185"/>
        <end position="1209"/>
    </location>
</feature>
<dbReference type="InterPro" id="IPR034085">
    <property type="entry name" value="TOG"/>
</dbReference>
<dbReference type="GO" id="GO:0061863">
    <property type="term" value="F:microtubule plus end polymerase"/>
    <property type="evidence" value="ECO:0007669"/>
    <property type="project" value="InterPro"/>
</dbReference>
<feature type="compositionally biased region" description="Polar residues" evidence="11">
    <location>
        <begin position="1222"/>
        <end position="1234"/>
    </location>
</feature>
<dbReference type="GeneID" id="43585859"/>
<evidence type="ECO:0000256" key="5">
    <source>
        <dbReference type="ARBA" id="ARBA00022701"/>
    </source>
</evidence>
<feature type="region of interest" description="Disordered" evidence="11">
    <location>
        <begin position="1972"/>
        <end position="2027"/>
    </location>
</feature>
<evidence type="ECO:0000256" key="6">
    <source>
        <dbReference type="ARBA" id="ARBA00022737"/>
    </source>
</evidence>
<dbReference type="GO" id="GO:1990498">
    <property type="term" value="C:mitotic spindle microtubule"/>
    <property type="evidence" value="ECO:0007669"/>
    <property type="project" value="UniProtKB-ARBA"/>
</dbReference>
<evidence type="ECO:0000259" key="12">
    <source>
        <dbReference type="SMART" id="SM01349"/>
    </source>
</evidence>
<evidence type="ECO:0000256" key="10">
    <source>
        <dbReference type="PROSITE-ProRule" id="PRU00103"/>
    </source>
</evidence>
<dbReference type="Pfam" id="PF21041">
    <property type="entry name" value="XMAP215_CLASP_TOG"/>
    <property type="match status" value="3"/>
</dbReference>
<proteinExistence type="inferred from homology"/>
<feature type="compositionally biased region" description="Low complexity" evidence="11">
    <location>
        <begin position="574"/>
        <end position="599"/>
    </location>
</feature>
<dbReference type="InterPro" id="IPR024395">
    <property type="entry name" value="CLASP_N_dom"/>
</dbReference>
<feature type="compositionally biased region" description="Polar residues" evidence="11">
    <location>
        <begin position="1590"/>
        <end position="1602"/>
    </location>
</feature>
<feature type="compositionally biased region" description="Polar residues" evidence="11">
    <location>
        <begin position="2155"/>
        <end position="2165"/>
    </location>
</feature>
<feature type="region of interest" description="Disordered" evidence="11">
    <location>
        <begin position="1570"/>
        <end position="1692"/>
    </location>
</feature>
<dbReference type="GO" id="GO:0000022">
    <property type="term" value="P:mitotic spindle elongation"/>
    <property type="evidence" value="ECO:0007669"/>
    <property type="project" value="UniProtKB-ARBA"/>
</dbReference>
<dbReference type="GO" id="GO:0051301">
    <property type="term" value="P:cell division"/>
    <property type="evidence" value="ECO:0007669"/>
    <property type="project" value="UniProtKB-KW"/>
</dbReference>
<feature type="region of interest" description="Disordered" evidence="11">
    <location>
        <begin position="521"/>
        <end position="655"/>
    </location>
</feature>
<dbReference type="SUPFAM" id="SSF48371">
    <property type="entry name" value="ARM repeat"/>
    <property type="match status" value="2"/>
</dbReference>
<dbReference type="InterPro" id="IPR016024">
    <property type="entry name" value="ARM-type_fold"/>
</dbReference>
<feature type="compositionally biased region" description="Basic and acidic residues" evidence="11">
    <location>
        <begin position="2166"/>
        <end position="2181"/>
    </location>
</feature>
<keyword evidence="7" id="KW-0498">Mitosis</keyword>
<dbReference type="InterPro" id="IPR021133">
    <property type="entry name" value="HEAT_type_2"/>
</dbReference>
<keyword evidence="7" id="KW-0131">Cell cycle</keyword>
<keyword evidence="14" id="KW-1185">Reference proteome</keyword>
<dbReference type="GO" id="GO:0005881">
    <property type="term" value="C:cytoplasmic microtubule"/>
    <property type="evidence" value="ECO:0007669"/>
    <property type="project" value="UniProtKB-ARBA"/>
</dbReference>
<name>A0AAJ8LHD6_9TREE</name>
<dbReference type="PANTHER" id="PTHR12609">
    <property type="entry name" value="MICROTUBULE ASSOCIATED PROTEIN XMAP215"/>
    <property type="match status" value="1"/>
</dbReference>
<feature type="domain" description="TOG" evidence="12">
    <location>
        <begin position="282"/>
        <end position="521"/>
    </location>
</feature>
<evidence type="ECO:0000313" key="14">
    <source>
        <dbReference type="Proteomes" id="UP000322225"/>
    </source>
</evidence>
<comment type="subcellular location">
    <subcellularLocation>
        <location evidence="1">Cytoplasm</location>
        <location evidence="1">Cytoskeleton</location>
        <location evidence="1">Spindle</location>
    </subcellularLocation>
</comment>
<evidence type="ECO:0000256" key="1">
    <source>
        <dbReference type="ARBA" id="ARBA00004186"/>
    </source>
</evidence>
<dbReference type="KEGG" id="ksn:43585859"/>
<dbReference type="GO" id="GO:0044732">
    <property type="term" value="C:mitotic spindle pole body"/>
    <property type="evidence" value="ECO:0007669"/>
    <property type="project" value="UniProtKB-ARBA"/>
</dbReference>
<dbReference type="FunFam" id="1.25.10.10:FF:000019">
    <property type="entry name" value="Cytoskeleton-associated protein 5"/>
    <property type="match status" value="1"/>
</dbReference>
<keyword evidence="3" id="KW-0963">Cytoplasm</keyword>
<gene>
    <name evidence="13" type="ORF">CI109_103746</name>
</gene>
<feature type="region of interest" description="Disordered" evidence="11">
    <location>
        <begin position="2155"/>
        <end position="2211"/>
    </location>
</feature>
<feature type="repeat" description="HEAT" evidence="10">
    <location>
        <begin position="458"/>
        <end position="496"/>
    </location>
</feature>
<dbReference type="GO" id="GO:0051010">
    <property type="term" value="F:microtubule plus-end binding"/>
    <property type="evidence" value="ECO:0007669"/>
    <property type="project" value="InterPro"/>
</dbReference>
<feature type="compositionally biased region" description="Pro residues" evidence="11">
    <location>
        <begin position="529"/>
        <end position="538"/>
    </location>
</feature>
<sequence length="2211" mass="235697">MDGEPPQEEDFSQIPLVERSQHKNWKARLSAYTEVIARSAKTASDTDPFFRPFVNDGALLKKWCLDANAVAQEKGIEAVLAIVQYSGETSARLRSDVVPAIVEKALGSARAGTKKKGADLCCMFVEVENSGEGVVTDLLAGLNAKLPKAVAGAITVLKEIVESFGIQPMGNIKPLLKSLSKIFAHSDKNVRAEGTSLALALYTYLGPALIPSLADLKPVQMTELQKTFDTLKEEGKEGTAKPTRWTRQVQRDREVAAAIGGDEDGAGGEADVEVAAPIDPLSLLDPVDVLCKFPADLMERLSSTKWKDRVESLEECVTVLTQPQNARISDSNVDAYGSLAQILGTKCKGDANVNVVIEATKVIDGLARGMGKPFGRYRAVVMPGCLERLKERKANVVDALGKALDGLFTTTTLSDCMEDILTSLKSKNPQVKEGTLKFLHRSLQTTRDAPSKDQVKPLAETLVVLLGDSGEPVRATAAECLGTLMKILGERVFNPYIEGVGELQMAKVKDAFGRAEIKYKAGGGGKPAGNPPGGPSKPPLGAVKKSAPKPAAPGSPPIKASGKFGGDELLTEFAPPARAPPARFARPGAPKPASAASAPSSPPKPSAPPAARRPPPTSASAGPSKPPPKPAAAASSSKAASSKTLATSPSEPVKYRYNPEDAAAQAAESIPVDYHTKLADGAWKVRLEAAEEMVKWVGEEGGAEKVDSEVMMRFLGKTPGWGEKNFQVSGKLYQVMALMAEKSPTFGKPAAAIAIGHLTDKLGDMKLKKPSGDALTAFAERTSLAFVLAQGYEPMTKQKAPKAQADALLWIKQQLIDFGIAGIPLRDLIGFVKAALGSPNAQVRQSATQVLVTIRIAVGADISGFLEDLNPQLLTTINSEFEKNKSATPPEPTKSQADLQEVAAAGPGKAGAKSGGGDPLDDLIPRVDLDKLVASTSILTDSKSDAWKTRKEAFEALSGLLEVKSNNRLKSNMGEIGGVLKKAMADTNLAVKTLALGIISKIATGMGQPFDKYTRLLVAPVASVCADQKATTRTAGLVTLTAIADAIGGLDSMYLGLGASLESPNPALRASVLGWLAERLQSEPPASSADLSPLAGPIIRCLEDRNGDVRKHAGAILPFVVASAGFDYVMDQTSSLKPASRATIVPLINNARSSAPSAAASSSAAPAPARAAAATPGPVARVAKSSLPPRSAPGSPAPSAAPSLAKPSGVPARSLAMKALSSVPTARPASSLSSGDDRPSGLPKSRMAPPRPPSAVSQGAASMSSAATPTRLVPFLTNTPEPRVTRLKRDTTRWVLDPSPKAAGDLTEYLQHQIEPHAAPELLSLLFSKDHRAEEDFMAGLAILSEFYDDRTTRSFGLDEAETHVIQSANVDLALKYAALKLLGNNTQLANRCLEVISHVVETMPKYNERFSDAEAKLFVPALVFKLGDAKFGPKLAPIFESLDKVIAGSQVIALLVQFGLEDKTAGRTCKNESLALIEKAYKKRGSILRTREDRGFYETLAKCISDSGTRNAALSVMALLQLQGESKSLHAVIEAMPQASKDMLANRRATMATSKSGLQAPLVAKLSSDSLGETASPRVKRPVGLPSPRINQIPRTESSAVDSIKPSAVPRGLASPGARLTHASTDSPSHRRGIPAPSGLPRAGLAAPSGQSLQRPTDVFGGSSGRSAALQPLSRGLPSRTTSSNGHGHRHDVVTAINEIRHDDLDRCVEALKVIQQMLSSDPDVFVDNVGTLADTLMDEMEFAFTPPENLRDPQYFRVVKHLIQSFSGLSSCQDLMRQLSYEQLYAVFSCLSLRLVQADRMGGSIQDMSRFINLVLVQCLSTPDRLLVFQVMFRLLLDLTRDFSATKPDPESERAAHADLVIKCLWKRCKILDDDFRSGRLKPGPILEVLEEFMRAVPPQEYRKRAAMGVALGDMPLRTVKTMIQRLLVYTREADLEIYDILLNQFGDDAASTTVYTYVFRLAGQEVSRPAKTSLPSVNEDRPASSSSHRTAVSENPHAGGSASASGTSTPLERATVSVNGSAEETAVERMVKNLRSGNQTERLDGFYAFIKANPDKEAEINAALSSHLTPTFQTYVRRMLEQRKNNENPSPSRAEHSASPMRSPRPQSTSAALKPIPAMPRKSLGPRPSSLAMNVDKNAPLDDQLAQYKNLFRTQALTNSTREGSDSPESKEKGRDSGVLEEIQPQSGAQARLEQGGGMRSARNSDVD</sequence>
<dbReference type="GO" id="GO:0030951">
    <property type="term" value="P:establishment or maintenance of microtubule cytoskeleton polarity"/>
    <property type="evidence" value="ECO:0007669"/>
    <property type="project" value="InterPro"/>
</dbReference>